<proteinExistence type="inferred from homology"/>
<sequence length="445" mass="49999">MREPAVVSGGPDHLEELRGDPIGLMRRVRAECGDVGRFLLAGRPVVLLSGAEANEFFFRAPDEELDQAEAYPFMTPIFGTGVVFDATPEQRREALHNQALKGAFLKGHAATIAAEVERMVAGWGERGEIDLLDWFAELTIYTSSACLIGKRFRDQLDRRFAELYHDLERGTDAIAYVDPYADIDSFRRRDAARIRLVALVEDIMSGRAAAPRPSREERDLLDVLMSIRADDGTPRFTADQVTGMFISMMFAGHHTSSGTAAWTLIELLRHPAVLRDVVAELDELYAGGAEVSFRALREIPLLESAIKEALRLHPPLILLLRVAKTEQQVLGHRIPAGTLVGCSLAVSNRIPEDFPDPDAFDPARYAQPREEDLVNRWTWVPFGAGRHRCVGANFAMIQLKAIFSVLLRDWEFEPAQPPDSYRDDHSKMVVQLARPCRVRYRRRRS</sequence>
<dbReference type="STRING" id="1909395.BKM31_07880"/>
<organism evidence="7 8">
    <name type="scientific">[Actinomadura] parvosata subsp. kistnae</name>
    <dbReference type="NCBI Taxonomy" id="1909395"/>
    <lineage>
        <taxon>Bacteria</taxon>
        <taxon>Bacillati</taxon>
        <taxon>Actinomycetota</taxon>
        <taxon>Actinomycetes</taxon>
        <taxon>Streptosporangiales</taxon>
        <taxon>Streptosporangiaceae</taxon>
        <taxon>Nonomuraea</taxon>
    </lineage>
</organism>
<dbReference type="InterPro" id="IPR017972">
    <property type="entry name" value="Cyt_P450_CS"/>
</dbReference>
<dbReference type="Pfam" id="PF00067">
    <property type="entry name" value="p450"/>
    <property type="match status" value="1"/>
</dbReference>
<accession>A0A1U9ZTY5</accession>
<dbReference type="PRINTS" id="PR00465">
    <property type="entry name" value="EP450IV"/>
</dbReference>
<name>A0A1U9ZTY5_9ACTN</name>
<evidence type="ECO:0000256" key="2">
    <source>
        <dbReference type="ARBA" id="ARBA00022617"/>
    </source>
</evidence>
<dbReference type="GO" id="GO:0004497">
    <property type="term" value="F:monooxygenase activity"/>
    <property type="evidence" value="ECO:0007669"/>
    <property type="project" value="UniProtKB-KW"/>
</dbReference>
<keyword evidence="2 5" id="KW-0349">Heme</keyword>
<dbReference type="SUPFAM" id="SSF48264">
    <property type="entry name" value="Cytochrome P450"/>
    <property type="match status" value="1"/>
</dbReference>
<keyword evidence="4 5" id="KW-0408">Iron</keyword>
<evidence type="ECO:0000256" key="6">
    <source>
        <dbReference type="RuleBase" id="RU000461"/>
    </source>
</evidence>
<dbReference type="GO" id="GO:0016705">
    <property type="term" value="F:oxidoreductase activity, acting on paired donors, with incorporation or reduction of molecular oxygen"/>
    <property type="evidence" value="ECO:0007669"/>
    <property type="project" value="InterPro"/>
</dbReference>
<dbReference type="Proteomes" id="UP000190797">
    <property type="component" value="Chromosome"/>
</dbReference>
<dbReference type="InterPro" id="IPR036396">
    <property type="entry name" value="Cyt_P450_sf"/>
</dbReference>
<evidence type="ECO:0000256" key="3">
    <source>
        <dbReference type="ARBA" id="ARBA00022723"/>
    </source>
</evidence>
<keyword evidence="8" id="KW-1185">Reference proteome</keyword>
<dbReference type="KEGG" id="noa:BKM31_07880"/>
<dbReference type="GO" id="GO:0020037">
    <property type="term" value="F:heme binding"/>
    <property type="evidence" value="ECO:0007669"/>
    <property type="project" value="InterPro"/>
</dbReference>
<keyword evidence="3 5" id="KW-0479">Metal-binding</keyword>
<dbReference type="EMBL" id="CP017717">
    <property type="protein sequence ID" value="AQZ61404.1"/>
    <property type="molecule type" value="Genomic_DNA"/>
</dbReference>
<evidence type="ECO:0000256" key="4">
    <source>
        <dbReference type="ARBA" id="ARBA00023004"/>
    </source>
</evidence>
<reference evidence="8" key="1">
    <citation type="journal article" date="2017" name="Med. Chem. Commun.">
        <title>Nonomuraea sp. ATCC 55076 harbours the largest actinomycete chromosome to date and the kistamicin biosynthetic gene cluster.</title>
        <authorList>
            <person name="Nazari B."/>
            <person name="Forneris C.C."/>
            <person name="Gibson M.I."/>
            <person name="Moon K."/>
            <person name="Schramma K.R."/>
            <person name="Seyedsayamdost M.R."/>
        </authorList>
    </citation>
    <scope>NUCLEOTIDE SEQUENCE [LARGE SCALE GENOMIC DNA]</scope>
    <source>
        <strain evidence="8">ATCC 55076</strain>
    </source>
</reference>
<dbReference type="InterPro" id="IPR002403">
    <property type="entry name" value="Cyt_P450_E_grp-IV"/>
</dbReference>
<evidence type="ECO:0000256" key="1">
    <source>
        <dbReference type="ARBA" id="ARBA00010617"/>
    </source>
</evidence>
<evidence type="ECO:0000313" key="8">
    <source>
        <dbReference type="Proteomes" id="UP000190797"/>
    </source>
</evidence>
<evidence type="ECO:0000313" key="7">
    <source>
        <dbReference type="EMBL" id="AQZ61404.1"/>
    </source>
</evidence>
<dbReference type="CDD" id="cd11042">
    <property type="entry name" value="CYP51-like"/>
    <property type="match status" value="1"/>
</dbReference>
<dbReference type="PRINTS" id="PR00385">
    <property type="entry name" value="P450"/>
</dbReference>
<feature type="binding site" description="axial binding residue" evidence="5">
    <location>
        <position position="389"/>
    </location>
    <ligand>
        <name>heme</name>
        <dbReference type="ChEBI" id="CHEBI:30413"/>
    </ligand>
    <ligandPart>
        <name>Fe</name>
        <dbReference type="ChEBI" id="CHEBI:18248"/>
    </ligandPart>
</feature>
<evidence type="ECO:0000256" key="5">
    <source>
        <dbReference type="PIRSR" id="PIRSR602403-1"/>
    </source>
</evidence>
<dbReference type="PROSITE" id="PS00086">
    <property type="entry name" value="CYTOCHROME_P450"/>
    <property type="match status" value="1"/>
</dbReference>
<dbReference type="Gene3D" id="1.10.630.10">
    <property type="entry name" value="Cytochrome P450"/>
    <property type="match status" value="1"/>
</dbReference>
<keyword evidence="6" id="KW-0560">Oxidoreductase</keyword>
<comment type="cofactor">
    <cofactor evidence="5">
        <name>heme</name>
        <dbReference type="ChEBI" id="CHEBI:30413"/>
    </cofactor>
</comment>
<dbReference type="InterPro" id="IPR050529">
    <property type="entry name" value="CYP450_sterol_14alpha_dmase"/>
</dbReference>
<dbReference type="AlphaFoldDB" id="A0A1U9ZTY5"/>
<dbReference type="InterPro" id="IPR001128">
    <property type="entry name" value="Cyt_P450"/>
</dbReference>
<dbReference type="PANTHER" id="PTHR24304">
    <property type="entry name" value="CYTOCHROME P450 FAMILY 7"/>
    <property type="match status" value="1"/>
</dbReference>
<protein>
    <submittedName>
        <fullName evidence="7">Cytochrome P450</fullName>
    </submittedName>
</protein>
<dbReference type="PANTHER" id="PTHR24304:SF2">
    <property type="entry name" value="24-HYDROXYCHOLESTEROL 7-ALPHA-HYDROXYLASE"/>
    <property type="match status" value="1"/>
</dbReference>
<comment type="similarity">
    <text evidence="1 6">Belongs to the cytochrome P450 family.</text>
</comment>
<dbReference type="GO" id="GO:0005506">
    <property type="term" value="F:iron ion binding"/>
    <property type="evidence" value="ECO:0007669"/>
    <property type="project" value="InterPro"/>
</dbReference>
<gene>
    <name evidence="7" type="ORF">BKM31_07880</name>
</gene>
<keyword evidence="6" id="KW-0503">Monooxygenase</keyword>